<name>A0A6A0A3D0_HAELA</name>
<gene>
    <name evidence="1" type="ORF">HaLaN_22022</name>
</gene>
<evidence type="ECO:0000313" key="1">
    <source>
        <dbReference type="EMBL" id="GFH24262.1"/>
    </source>
</evidence>
<reference evidence="1 2" key="1">
    <citation type="submission" date="2020-02" db="EMBL/GenBank/DDBJ databases">
        <title>Draft genome sequence of Haematococcus lacustris strain NIES-144.</title>
        <authorList>
            <person name="Morimoto D."/>
            <person name="Nakagawa S."/>
            <person name="Yoshida T."/>
            <person name="Sawayama S."/>
        </authorList>
    </citation>
    <scope>NUCLEOTIDE SEQUENCE [LARGE SCALE GENOMIC DNA]</scope>
    <source>
        <strain evidence="1 2">NIES-144</strain>
    </source>
</reference>
<proteinExistence type="predicted"/>
<feature type="non-terminal residue" evidence="1">
    <location>
        <position position="315"/>
    </location>
</feature>
<organism evidence="1 2">
    <name type="scientific">Haematococcus lacustris</name>
    <name type="common">Green alga</name>
    <name type="synonym">Haematococcus pluvialis</name>
    <dbReference type="NCBI Taxonomy" id="44745"/>
    <lineage>
        <taxon>Eukaryota</taxon>
        <taxon>Viridiplantae</taxon>
        <taxon>Chlorophyta</taxon>
        <taxon>core chlorophytes</taxon>
        <taxon>Chlorophyceae</taxon>
        <taxon>CS clade</taxon>
        <taxon>Chlamydomonadales</taxon>
        <taxon>Haematococcaceae</taxon>
        <taxon>Haematococcus</taxon>
    </lineage>
</organism>
<sequence>MAHEWACVQGANSYLPCNVHSASSRLIFKATSVCSRSPDKSMAAAARAHAAQDTAESALDLLHWGYKSAFVDIDSSACKVHRRRCIGDCELVKLDLKQFCRIAKAKLQDVTSGVIIPAKDVRVVRLCATCASQLRCPLRRESEIDARFHRVVGSGVANVVNACIQQKHPSWKQLLFDISSDPSDGSGWPDFLIQQLRNDRFEVDVCGGEGESPDVMTKQIIDLTKMHEAVADALMQACSYCQEKGWRFTFITSYQYTFFIWRVAENRYAVTNGLVHDVAPFDLYTREVLALPAGCPEAGQEEPGVWPVRVRHEGL</sequence>
<comment type="caution">
    <text evidence="1">The sequence shown here is derived from an EMBL/GenBank/DDBJ whole genome shotgun (WGS) entry which is preliminary data.</text>
</comment>
<evidence type="ECO:0000313" key="2">
    <source>
        <dbReference type="Proteomes" id="UP000485058"/>
    </source>
</evidence>
<protein>
    <submittedName>
        <fullName evidence="1">Uncharacterized protein</fullName>
    </submittedName>
</protein>
<dbReference type="EMBL" id="BLLF01002485">
    <property type="protein sequence ID" value="GFH24262.1"/>
    <property type="molecule type" value="Genomic_DNA"/>
</dbReference>
<keyword evidence="2" id="KW-1185">Reference proteome</keyword>
<accession>A0A6A0A3D0</accession>
<dbReference type="AlphaFoldDB" id="A0A6A0A3D0"/>
<dbReference type="Proteomes" id="UP000485058">
    <property type="component" value="Unassembled WGS sequence"/>
</dbReference>